<sequence length="124" mass="14670">MKWDENRKQKIRNQLVKKVTPFMKEVKVLRSEGNVFGEKGNDQYVCTTNGYYHVGSTSVNIVNYSTEAANLDKNYQDRLLLIVDDEVKKIKEHDYFQLDDVKYEIINKGNVEDVVWDTYLKRKE</sequence>
<keyword evidence="2" id="KW-1185">Reference proteome</keyword>
<dbReference type="EMBL" id="JBJHZX010000028">
    <property type="protein sequence ID" value="MFL0197277.1"/>
    <property type="molecule type" value="Genomic_DNA"/>
</dbReference>
<reference evidence="1 2" key="1">
    <citation type="submission" date="2024-11" db="EMBL/GenBank/DDBJ databases">
        <authorList>
            <person name="Heng Y.C."/>
            <person name="Lim A.C.H."/>
            <person name="Lee J.K.Y."/>
            <person name="Kittelmann S."/>
        </authorList>
    </citation>
    <scope>NUCLEOTIDE SEQUENCE [LARGE SCALE GENOMIC DNA]</scope>
    <source>
        <strain evidence="1 2">WILCCON 0269</strain>
    </source>
</reference>
<evidence type="ECO:0000313" key="2">
    <source>
        <dbReference type="Proteomes" id="UP001623660"/>
    </source>
</evidence>
<proteinExistence type="predicted"/>
<organism evidence="1 2">
    <name type="scientific">Candidatus Clostridium eludens</name>
    <dbReference type="NCBI Taxonomy" id="3381663"/>
    <lineage>
        <taxon>Bacteria</taxon>
        <taxon>Bacillati</taxon>
        <taxon>Bacillota</taxon>
        <taxon>Clostridia</taxon>
        <taxon>Eubacteriales</taxon>
        <taxon>Clostridiaceae</taxon>
        <taxon>Clostridium</taxon>
    </lineage>
</organism>
<gene>
    <name evidence="1" type="ORF">ACJDU8_17180</name>
</gene>
<name>A0ABW8SMK2_9CLOT</name>
<dbReference type="RefSeq" id="WP_406793382.1">
    <property type="nucleotide sequence ID" value="NZ_JBJHZX010000028.1"/>
</dbReference>
<dbReference type="Proteomes" id="UP001623660">
    <property type="component" value="Unassembled WGS sequence"/>
</dbReference>
<comment type="caution">
    <text evidence="1">The sequence shown here is derived from an EMBL/GenBank/DDBJ whole genome shotgun (WGS) entry which is preliminary data.</text>
</comment>
<evidence type="ECO:0000313" key="1">
    <source>
        <dbReference type="EMBL" id="MFL0197277.1"/>
    </source>
</evidence>
<protein>
    <submittedName>
        <fullName evidence="1">Uncharacterized protein</fullName>
    </submittedName>
</protein>
<accession>A0ABW8SMK2</accession>